<protein>
    <submittedName>
        <fullName evidence="2">Low molecular weight phosphatase family protein</fullName>
    </submittedName>
</protein>
<sequence>MTATVLFLCTGNYYRSRFAEHFFNEQARQRKLDWKASSRGLQPSPENPGYMSRHALDRLRNLGIEPSNPARLPMDLQASDLTAASLTIAMNEIEHRPLMAARFPEWTECVRYWEMHDLDVVDADAGLAAIENAVLALMNELSAL</sequence>
<name>A0A6B0YVM5_9CHLR</name>
<dbReference type="EMBL" id="VXRG01000136">
    <property type="protein sequence ID" value="MXY95120.1"/>
    <property type="molecule type" value="Genomic_DNA"/>
</dbReference>
<comment type="caution">
    <text evidence="2">The sequence shown here is derived from an EMBL/GenBank/DDBJ whole genome shotgun (WGS) entry which is preliminary data.</text>
</comment>
<dbReference type="Pfam" id="PF01451">
    <property type="entry name" value="LMWPc"/>
    <property type="match status" value="1"/>
</dbReference>
<accession>A0A6B0YVM5</accession>
<evidence type="ECO:0000259" key="1">
    <source>
        <dbReference type="SMART" id="SM00226"/>
    </source>
</evidence>
<gene>
    <name evidence="2" type="ORF">F4Y42_16895</name>
</gene>
<dbReference type="InterPro" id="IPR023485">
    <property type="entry name" value="Ptyr_pPase"/>
</dbReference>
<organism evidence="2">
    <name type="scientific">Caldilineaceae bacterium SB0664_bin_27</name>
    <dbReference type="NCBI Taxonomy" id="2605260"/>
    <lineage>
        <taxon>Bacteria</taxon>
        <taxon>Bacillati</taxon>
        <taxon>Chloroflexota</taxon>
        <taxon>Caldilineae</taxon>
        <taxon>Caldilineales</taxon>
        <taxon>Caldilineaceae</taxon>
    </lineage>
</organism>
<evidence type="ECO:0000313" key="2">
    <source>
        <dbReference type="EMBL" id="MXY95120.1"/>
    </source>
</evidence>
<dbReference type="SMART" id="SM00226">
    <property type="entry name" value="LMWPc"/>
    <property type="match status" value="1"/>
</dbReference>
<dbReference type="AlphaFoldDB" id="A0A6B0YVM5"/>
<feature type="domain" description="Phosphotyrosine protein phosphatase I" evidence="1">
    <location>
        <begin position="3"/>
        <end position="140"/>
    </location>
</feature>
<proteinExistence type="predicted"/>
<dbReference type="Gene3D" id="3.40.50.2300">
    <property type="match status" value="1"/>
</dbReference>
<dbReference type="InterPro" id="IPR036196">
    <property type="entry name" value="Ptyr_pPase_sf"/>
</dbReference>
<reference evidence="2" key="1">
    <citation type="submission" date="2019-09" db="EMBL/GenBank/DDBJ databases">
        <title>Characterisation of the sponge microbiome using genome-centric metagenomics.</title>
        <authorList>
            <person name="Engelberts J.P."/>
            <person name="Robbins S.J."/>
            <person name="De Goeij J.M."/>
            <person name="Aranda M."/>
            <person name="Bell S.C."/>
            <person name="Webster N.S."/>
        </authorList>
    </citation>
    <scope>NUCLEOTIDE SEQUENCE</scope>
    <source>
        <strain evidence="2">SB0664_bin_27</strain>
    </source>
</reference>
<dbReference type="SUPFAM" id="SSF52788">
    <property type="entry name" value="Phosphotyrosine protein phosphatases I"/>
    <property type="match status" value="1"/>
</dbReference>